<dbReference type="KEGG" id="gbi:PG2T_00380"/>
<sequence length="81" mass="8692">MSIAEGFFIDWDGNARRTDDPGGGYCCEIDTGARYVAVTTKSGTLVHEGTYYLSLADIEKAGIKASLVTGSHPWGSRQDGF</sequence>
<protein>
    <submittedName>
        <fullName evidence="1">Uncharacterized protein</fullName>
    </submittedName>
</protein>
<dbReference type="Proteomes" id="UP000092952">
    <property type="component" value="Chromosome"/>
</dbReference>
<evidence type="ECO:0000313" key="2">
    <source>
        <dbReference type="Proteomes" id="UP000092952"/>
    </source>
</evidence>
<dbReference type="AlphaFoldDB" id="A0A1B1YPV6"/>
<organism evidence="1 2">
    <name type="scientific">Immundisolibacter cernigliae</name>
    <dbReference type="NCBI Taxonomy" id="1810504"/>
    <lineage>
        <taxon>Bacteria</taxon>
        <taxon>Pseudomonadati</taxon>
        <taxon>Pseudomonadota</taxon>
        <taxon>Gammaproteobacteria</taxon>
        <taxon>Immundisolibacterales</taxon>
        <taxon>Immundisolibacteraceae</taxon>
        <taxon>Immundisolibacter</taxon>
    </lineage>
</organism>
<name>A0A1B1YPV6_9GAMM</name>
<evidence type="ECO:0000313" key="1">
    <source>
        <dbReference type="EMBL" id="ANX02803.1"/>
    </source>
</evidence>
<dbReference type="InParanoid" id="A0A1B1YPV6"/>
<reference evidence="2" key="1">
    <citation type="submission" date="2016-03" db="EMBL/GenBank/DDBJ databases">
        <title>Complete genome sequence of Solimmundus cernigliae, representing a novel lineage of polycyclic aromatic hydrocarbon degraders within the Gammaproteobacteria.</title>
        <authorList>
            <person name="Singleton D.R."/>
            <person name="Dickey A.N."/>
            <person name="Scholl E.H."/>
            <person name="Wright F.A."/>
            <person name="Aitken M.D."/>
        </authorList>
    </citation>
    <scope>NUCLEOTIDE SEQUENCE [LARGE SCALE GENOMIC DNA]</scope>
    <source>
        <strain evidence="2">TR3.2</strain>
    </source>
</reference>
<dbReference type="RefSeq" id="WP_068802319.1">
    <property type="nucleotide sequence ID" value="NZ_CP014671.1"/>
</dbReference>
<proteinExistence type="predicted"/>
<dbReference type="OrthoDB" id="8563240at2"/>
<dbReference type="STRING" id="1810504.PG2T_00380"/>
<gene>
    <name evidence="1" type="ORF">PG2T_00380</name>
</gene>
<accession>A0A1B1YPV6</accession>
<dbReference type="EMBL" id="CP014671">
    <property type="protein sequence ID" value="ANX02803.1"/>
    <property type="molecule type" value="Genomic_DNA"/>
</dbReference>
<keyword evidence="2" id="KW-1185">Reference proteome</keyword>